<dbReference type="InterPro" id="IPR023772">
    <property type="entry name" value="DNA-bd_HTH_TetR-type_CS"/>
</dbReference>
<dbReference type="PROSITE" id="PS01081">
    <property type="entry name" value="HTH_TETR_1"/>
    <property type="match status" value="1"/>
</dbReference>
<organism evidence="6 7">
    <name type="scientific">Parendozoicomonas haliclonae</name>
    <dbReference type="NCBI Taxonomy" id="1960125"/>
    <lineage>
        <taxon>Bacteria</taxon>
        <taxon>Pseudomonadati</taxon>
        <taxon>Pseudomonadota</taxon>
        <taxon>Gammaproteobacteria</taxon>
        <taxon>Oceanospirillales</taxon>
        <taxon>Endozoicomonadaceae</taxon>
        <taxon>Parendozoicomonas</taxon>
    </lineage>
</organism>
<evidence type="ECO:0000259" key="5">
    <source>
        <dbReference type="PROSITE" id="PS50977"/>
    </source>
</evidence>
<dbReference type="PRINTS" id="PR00455">
    <property type="entry name" value="HTHTETR"/>
</dbReference>
<dbReference type="AlphaFoldDB" id="A0A1X7AE81"/>
<dbReference type="RefSeq" id="WP_087105924.1">
    <property type="nucleotide sequence ID" value="NZ_CBCSCN010000012.1"/>
</dbReference>
<dbReference type="Pfam" id="PF00440">
    <property type="entry name" value="TetR_N"/>
    <property type="match status" value="1"/>
</dbReference>
<dbReference type="SUPFAM" id="SSF46689">
    <property type="entry name" value="Homeodomain-like"/>
    <property type="match status" value="1"/>
</dbReference>
<evidence type="ECO:0000313" key="7">
    <source>
        <dbReference type="Proteomes" id="UP000196573"/>
    </source>
</evidence>
<dbReference type="GO" id="GO:0003677">
    <property type="term" value="F:DNA binding"/>
    <property type="evidence" value="ECO:0007669"/>
    <property type="project" value="UniProtKB-UniRule"/>
</dbReference>
<accession>A0A1X7AE81</accession>
<dbReference type="InterPro" id="IPR001647">
    <property type="entry name" value="HTH_TetR"/>
</dbReference>
<name>A0A1X7AE81_9GAMM</name>
<dbReference type="PANTHER" id="PTHR47506:SF1">
    <property type="entry name" value="HTH-TYPE TRANSCRIPTIONAL REGULATOR YJDC"/>
    <property type="match status" value="1"/>
</dbReference>
<evidence type="ECO:0000256" key="2">
    <source>
        <dbReference type="ARBA" id="ARBA00023125"/>
    </source>
</evidence>
<keyword evidence="2 4" id="KW-0238">DNA-binding</keyword>
<keyword evidence="1" id="KW-0805">Transcription regulation</keyword>
<evidence type="ECO:0000256" key="4">
    <source>
        <dbReference type="PROSITE-ProRule" id="PRU00335"/>
    </source>
</evidence>
<keyword evidence="7" id="KW-1185">Reference proteome</keyword>
<gene>
    <name evidence="6" type="primary">comR_1</name>
    <name evidence="6" type="ORF">EHSB41UT_00149</name>
</gene>
<dbReference type="Proteomes" id="UP000196573">
    <property type="component" value="Unassembled WGS sequence"/>
</dbReference>
<sequence length="191" mass="22031">MARPNILERRQILARALDPFWRNGYEGTSLKQLEEATGLNPGSLYHHFSNKKDLFRHVLLYYIEEQLLTRLNHYRRNHPPLESLRLFFSTSYRHDDIQDYRCGCLLVMAMTEGHRDTLSPLIREAVVKLEEGFANALAAAGKSKEHSRILLDRYIALQLSGHLQGSRKKLDKYVARIFAALPDQKSGAELV</sequence>
<dbReference type="Gene3D" id="1.10.357.10">
    <property type="entry name" value="Tetracycline Repressor, domain 2"/>
    <property type="match status" value="1"/>
</dbReference>
<dbReference type="InterPro" id="IPR009057">
    <property type="entry name" value="Homeodomain-like_sf"/>
</dbReference>
<dbReference type="Gene3D" id="1.10.10.60">
    <property type="entry name" value="Homeodomain-like"/>
    <property type="match status" value="1"/>
</dbReference>
<protein>
    <submittedName>
        <fullName evidence="6">HTH-type transcriptional repressor ComR</fullName>
    </submittedName>
</protein>
<evidence type="ECO:0000313" key="6">
    <source>
        <dbReference type="EMBL" id="SMA32376.1"/>
    </source>
</evidence>
<reference evidence="6 7" key="1">
    <citation type="submission" date="2017-03" db="EMBL/GenBank/DDBJ databases">
        <authorList>
            <person name="Afonso C.L."/>
            <person name="Miller P.J."/>
            <person name="Scott M.A."/>
            <person name="Spackman E."/>
            <person name="Goraichik I."/>
            <person name="Dimitrov K.M."/>
            <person name="Suarez D.L."/>
            <person name="Swayne D.E."/>
        </authorList>
    </citation>
    <scope>NUCLEOTIDE SEQUENCE [LARGE SCALE GENOMIC DNA]</scope>
    <source>
        <strain evidence="6">SB41UT1</strain>
    </source>
</reference>
<keyword evidence="3" id="KW-0804">Transcription</keyword>
<dbReference type="EMBL" id="FWPT01000001">
    <property type="protein sequence ID" value="SMA32376.1"/>
    <property type="molecule type" value="Genomic_DNA"/>
</dbReference>
<proteinExistence type="predicted"/>
<feature type="DNA-binding region" description="H-T-H motif" evidence="4">
    <location>
        <begin position="29"/>
        <end position="48"/>
    </location>
</feature>
<dbReference type="OrthoDB" id="270177at2"/>
<evidence type="ECO:0000256" key="3">
    <source>
        <dbReference type="ARBA" id="ARBA00023163"/>
    </source>
</evidence>
<dbReference type="PANTHER" id="PTHR47506">
    <property type="entry name" value="TRANSCRIPTIONAL REGULATORY PROTEIN"/>
    <property type="match status" value="1"/>
</dbReference>
<feature type="domain" description="HTH tetR-type" evidence="5">
    <location>
        <begin position="6"/>
        <end position="66"/>
    </location>
</feature>
<dbReference type="PROSITE" id="PS50977">
    <property type="entry name" value="HTH_TETR_2"/>
    <property type="match status" value="1"/>
</dbReference>
<evidence type="ECO:0000256" key="1">
    <source>
        <dbReference type="ARBA" id="ARBA00023015"/>
    </source>
</evidence>